<dbReference type="Gene3D" id="2.10.10.10">
    <property type="entry name" value="Fibronectin, type II, collagen-binding"/>
    <property type="match status" value="1"/>
</dbReference>
<accession>A0AAU9VTR8</accession>
<dbReference type="InterPro" id="IPR013806">
    <property type="entry name" value="Kringle-like"/>
</dbReference>
<name>A0AAU9VTR8_9CNID</name>
<evidence type="ECO:0000313" key="6">
    <source>
        <dbReference type="Proteomes" id="UP001159428"/>
    </source>
</evidence>
<dbReference type="EMBL" id="CALNXJ010000003">
    <property type="protein sequence ID" value="CAH3036201.1"/>
    <property type="molecule type" value="Genomic_DNA"/>
</dbReference>
<keyword evidence="2" id="KW-1015">Disulfide bond</keyword>
<gene>
    <name evidence="5" type="ORF">PMEA_00016708</name>
</gene>
<evidence type="ECO:0000259" key="4">
    <source>
        <dbReference type="PROSITE" id="PS51092"/>
    </source>
</evidence>
<organism evidence="5 6">
    <name type="scientific">Pocillopora meandrina</name>
    <dbReference type="NCBI Taxonomy" id="46732"/>
    <lineage>
        <taxon>Eukaryota</taxon>
        <taxon>Metazoa</taxon>
        <taxon>Cnidaria</taxon>
        <taxon>Anthozoa</taxon>
        <taxon>Hexacorallia</taxon>
        <taxon>Scleractinia</taxon>
        <taxon>Astrocoeniina</taxon>
        <taxon>Pocilloporidae</taxon>
        <taxon>Pocillopora</taxon>
    </lineage>
</organism>
<evidence type="ECO:0000256" key="1">
    <source>
        <dbReference type="ARBA" id="ARBA00022737"/>
    </source>
</evidence>
<keyword evidence="6" id="KW-1185">Reference proteome</keyword>
<proteinExistence type="predicted"/>
<dbReference type="InterPro" id="IPR036943">
    <property type="entry name" value="FN_type2_sf"/>
</dbReference>
<comment type="caution">
    <text evidence="5">The sequence shown here is derived from an EMBL/GenBank/DDBJ whole genome shotgun (WGS) entry which is preliminary data.</text>
</comment>
<evidence type="ECO:0000313" key="5">
    <source>
        <dbReference type="EMBL" id="CAH3036201.1"/>
    </source>
</evidence>
<keyword evidence="1" id="KW-0677">Repeat</keyword>
<dbReference type="AlphaFoldDB" id="A0AAU9VTR8"/>
<protein>
    <recommendedName>
        <fullName evidence="4">Fibronectin type-II domain-containing protein</fullName>
    </recommendedName>
</protein>
<dbReference type="Pfam" id="PF00040">
    <property type="entry name" value="fn2"/>
    <property type="match status" value="1"/>
</dbReference>
<reference evidence="5 6" key="1">
    <citation type="submission" date="2022-05" db="EMBL/GenBank/DDBJ databases">
        <authorList>
            <consortium name="Genoscope - CEA"/>
            <person name="William W."/>
        </authorList>
    </citation>
    <scope>NUCLEOTIDE SEQUENCE [LARGE SCALE GENOMIC DNA]</scope>
</reference>
<dbReference type="PROSITE" id="PS51092">
    <property type="entry name" value="FN2_2"/>
    <property type="match status" value="1"/>
</dbReference>
<sequence length="87" mass="10110">MISFALSNYMENILRPYLCNRDSECGSGLYCSPLEMKCVCRRRTTSGKYCAIPFQYNGVTYNCCSSVKHHRLWCSLDPIYASRWENC</sequence>
<dbReference type="SUPFAM" id="SSF57440">
    <property type="entry name" value="Kringle-like"/>
    <property type="match status" value="1"/>
</dbReference>
<dbReference type="Proteomes" id="UP001159428">
    <property type="component" value="Unassembled WGS sequence"/>
</dbReference>
<dbReference type="InterPro" id="IPR000562">
    <property type="entry name" value="FN_type2_dom"/>
</dbReference>
<comment type="caution">
    <text evidence="3">Lacks conserved residue(s) required for the propagation of feature annotation.</text>
</comment>
<dbReference type="SMART" id="SM00059">
    <property type="entry name" value="FN2"/>
    <property type="match status" value="1"/>
</dbReference>
<feature type="domain" description="Fibronectin type-II" evidence="4">
    <location>
        <begin position="45"/>
        <end position="87"/>
    </location>
</feature>
<evidence type="ECO:0000256" key="3">
    <source>
        <dbReference type="PROSITE-ProRule" id="PRU00479"/>
    </source>
</evidence>
<evidence type="ECO:0000256" key="2">
    <source>
        <dbReference type="ARBA" id="ARBA00023157"/>
    </source>
</evidence>